<dbReference type="EMBL" id="HBEW01001768">
    <property type="protein sequence ID" value="CAD8577969.1"/>
    <property type="molecule type" value="Transcribed_RNA"/>
</dbReference>
<organism evidence="1">
    <name type="scientific">Ostreococcus mediterraneus</name>
    <dbReference type="NCBI Taxonomy" id="1486918"/>
    <lineage>
        <taxon>Eukaryota</taxon>
        <taxon>Viridiplantae</taxon>
        <taxon>Chlorophyta</taxon>
        <taxon>Mamiellophyceae</taxon>
        <taxon>Mamiellales</taxon>
        <taxon>Bathycoccaceae</taxon>
        <taxon>Ostreococcus</taxon>
    </lineage>
</organism>
<gene>
    <name evidence="1" type="ORF">OMED0929_LOCUS1488</name>
</gene>
<proteinExistence type="predicted"/>
<dbReference type="AlphaFoldDB" id="A0A7S0KDG5"/>
<protein>
    <submittedName>
        <fullName evidence="1">Uncharacterized protein</fullName>
    </submittedName>
</protein>
<accession>A0A7S0KDG5</accession>
<evidence type="ECO:0000313" key="1">
    <source>
        <dbReference type="EMBL" id="CAD8577969.1"/>
    </source>
</evidence>
<reference evidence="1" key="1">
    <citation type="submission" date="2021-01" db="EMBL/GenBank/DDBJ databases">
        <authorList>
            <person name="Corre E."/>
            <person name="Pelletier E."/>
            <person name="Niang G."/>
            <person name="Scheremetjew M."/>
            <person name="Finn R."/>
            <person name="Kale V."/>
            <person name="Holt S."/>
            <person name="Cochrane G."/>
            <person name="Meng A."/>
            <person name="Brown T."/>
            <person name="Cohen L."/>
        </authorList>
    </citation>
    <scope>NUCLEOTIDE SEQUENCE</scope>
    <source>
        <strain evidence="1">Clade-D-RCC2572</strain>
    </source>
</reference>
<sequence>MYVHCFISSSSTTTTSARDYFVMTPPLESRRRERLLARRLLSIRFAGFPVLLTRRHILYRRTERGFFTRRSSGWVNAPNRIVINVPFVVLRHRLRVKVIPAFDVVLVERPDASWRVFTDVPAV</sequence>
<name>A0A7S0KDG5_9CHLO</name>